<reference evidence="1 2" key="2">
    <citation type="submission" date="2017-10" db="EMBL/GenBank/DDBJ databases">
        <title>Extensive intraspecific genome diversity in a model arbuscular mycorrhizal fungus.</title>
        <authorList>
            <person name="Chen E.C.H."/>
            <person name="Morin E."/>
            <person name="Baudet D."/>
            <person name="Noel J."/>
            <person name="Ndikumana S."/>
            <person name="Charron P."/>
            <person name="St-Onge C."/>
            <person name="Giorgi J."/>
            <person name="Grigoriev I.V."/>
            <person name="Roux C."/>
            <person name="Martin F.M."/>
            <person name="Corradi N."/>
        </authorList>
    </citation>
    <scope>NUCLEOTIDE SEQUENCE [LARGE SCALE GENOMIC DNA]</scope>
    <source>
        <strain evidence="1 2">C2</strain>
    </source>
</reference>
<gene>
    <name evidence="1" type="ORF">RhiirC2_807160</name>
</gene>
<evidence type="ECO:0000313" key="1">
    <source>
        <dbReference type="EMBL" id="PKK66422.1"/>
    </source>
</evidence>
<evidence type="ECO:0000313" key="2">
    <source>
        <dbReference type="Proteomes" id="UP000233469"/>
    </source>
</evidence>
<feature type="non-terminal residue" evidence="1">
    <location>
        <position position="55"/>
    </location>
</feature>
<organism evidence="1 2">
    <name type="scientific">Rhizophagus irregularis</name>
    <dbReference type="NCBI Taxonomy" id="588596"/>
    <lineage>
        <taxon>Eukaryota</taxon>
        <taxon>Fungi</taxon>
        <taxon>Fungi incertae sedis</taxon>
        <taxon>Mucoromycota</taxon>
        <taxon>Glomeromycotina</taxon>
        <taxon>Glomeromycetes</taxon>
        <taxon>Glomerales</taxon>
        <taxon>Glomeraceae</taxon>
        <taxon>Rhizophagus</taxon>
    </lineage>
</organism>
<protein>
    <submittedName>
        <fullName evidence="1">Uncharacterized protein</fullName>
    </submittedName>
</protein>
<proteinExistence type="predicted"/>
<dbReference type="EMBL" id="LLXL01001095">
    <property type="protein sequence ID" value="PKK66422.1"/>
    <property type="molecule type" value="Genomic_DNA"/>
</dbReference>
<comment type="caution">
    <text evidence="1">The sequence shown here is derived from an EMBL/GenBank/DDBJ whole genome shotgun (WGS) entry which is preliminary data.</text>
</comment>
<reference evidence="1 2" key="1">
    <citation type="submission" date="2016-04" db="EMBL/GenBank/DDBJ databases">
        <title>Genome analyses suggest a sexual origin of heterokaryosis in a supposedly ancient asexual fungus.</title>
        <authorList>
            <person name="Ropars J."/>
            <person name="Sedzielewska K."/>
            <person name="Noel J."/>
            <person name="Charron P."/>
            <person name="Farinelli L."/>
            <person name="Marton T."/>
            <person name="Kruger M."/>
            <person name="Pelin A."/>
            <person name="Brachmann A."/>
            <person name="Corradi N."/>
        </authorList>
    </citation>
    <scope>NUCLEOTIDE SEQUENCE [LARGE SCALE GENOMIC DNA]</scope>
    <source>
        <strain evidence="1 2">C2</strain>
    </source>
</reference>
<accession>A0A2N1MXN2</accession>
<dbReference type="AlphaFoldDB" id="A0A2N1MXN2"/>
<dbReference type="Proteomes" id="UP000233469">
    <property type="component" value="Unassembled WGS sequence"/>
</dbReference>
<sequence>MELACHTSFPLEIANILYMGQNLLYFQLHVINNERILKICLIDLYYQLLHNLYIK</sequence>
<name>A0A2N1MXN2_9GLOM</name>